<feature type="transmembrane region" description="Helical" evidence="6">
    <location>
        <begin position="383"/>
        <end position="401"/>
    </location>
</feature>
<keyword evidence="9" id="KW-1185">Reference proteome</keyword>
<name>A0ABX9UCZ9_9BACT</name>
<feature type="transmembrane region" description="Helical" evidence="6">
    <location>
        <begin position="6"/>
        <end position="28"/>
    </location>
</feature>
<dbReference type="PANTHER" id="PTHR30619">
    <property type="entry name" value="DNA INTERNALIZATION/COMPETENCE PROTEIN COMEC/REC2"/>
    <property type="match status" value="1"/>
</dbReference>
<comment type="subcellular location">
    <subcellularLocation>
        <location evidence="1">Cell membrane</location>
        <topology evidence="1">Multi-pass membrane protein</topology>
    </subcellularLocation>
</comment>
<dbReference type="InterPro" id="IPR004477">
    <property type="entry name" value="ComEC_N"/>
</dbReference>
<dbReference type="Pfam" id="PF03772">
    <property type="entry name" value="Competence"/>
    <property type="match status" value="1"/>
</dbReference>
<evidence type="ECO:0000256" key="1">
    <source>
        <dbReference type="ARBA" id="ARBA00004651"/>
    </source>
</evidence>
<evidence type="ECO:0000256" key="3">
    <source>
        <dbReference type="ARBA" id="ARBA00022692"/>
    </source>
</evidence>
<protein>
    <submittedName>
        <fullName evidence="8">Competence protein ComEC</fullName>
    </submittedName>
</protein>
<feature type="transmembrane region" description="Helical" evidence="6">
    <location>
        <begin position="304"/>
        <end position="328"/>
    </location>
</feature>
<keyword evidence="2" id="KW-1003">Cell membrane</keyword>
<reference evidence="8 9" key="1">
    <citation type="submission" date="2018-10" db="EMBL/GenBank/DDBJ databases">
        <title>Genomic Encyclopedia of Type Strains, Phase IV (KMG-IV): sequencing the most valuable type-strain genomes for metagenomic binning, comparative biology and taxonomic classification.</title>
        <authorList>
            <person name="Goeker M."/>
        </authorList>
    </citation>
    <scope>NUCLEOTIDE SEQUENCE [LARGE SCALE GENOMIC DNA]</scope>
    <source>
        <strain evidence="8 9">DSM 13574</strain>
    </source>
</reference>
<comment type="caution">
    <text evidence="8">The sequence shown here is derived from an EMBL/GenBank/DDBJ whole genome shotgun (WGS) entry which is preliminary data.</text>
</comment>
<feature type="domain" description="ComEC/Rec2-related protein" evidence="7">
    <location>
        <begin position="168"/>
        <end position="401"/>
    </location>
</feature>
<evidence type="ECO:0000256" key="5">
    <source>
        <dbReference type="ARBA" id="ARBA00023136"/>
    </source>
</evidence>
<feature type="transmembrane region" description="Helical" evidence="6">
    <location>
        <begin position="335"/>
        <end position="363"/>
    </location>
</feature>
<evidence type="ECO:0000256" key="6">
    <source>
        <dbReference type="SAM" id="Phobius"/>
    </source>
</evidence>
<feature type="transmembrane region" description="Helical" evidence="6">
    <location>
        <begin position="35"/>
        <end position="51"/>
    </location>
</feature>
<accession>A0ABX9UCZ9</accession>
<keyword evidence="4 6" id="KW-1133">Transmembrane helix</keyword>
<feature type="transmembrane region" description="Helical" evidence="6">
    <location>
        <begin position="209"/>
        <end position="227"/>
    </location>
</feature>
<proteinExistence type="predicted"/>
<dbReference type="Proteomes" id="UP000279669">
    <property type="component" value="Unassembled WGS sequence"/>
</dbReference>
<dbReference type="EMBL" id="REFG01000005">
    <property type="protein sequence ID" value="RMA72857.1"/>
    <property type="molecule type" value="Genomic_DNA"/>
</dbReference>
<feature type="transmembrane region" description="Helical" evidence="6">
    <location>
        <begin position="273"/>
        <end position="292"/>
    </location>
</feature>
<organism evidence="8 9">
    <name type="scientific">Petrotoga olearia</name>
    <dbReference type="NCBI Taxonomy" id="156203"/>
    <lineage>
        <taxon>Bacteria</taxon>
        <taxon>Thermotogati</taxon>
        <taxon>Thermotogota</taxon>
        <taxon>Thermotogae</taxon>
        <taxon>Petrotogales</taxon>
        <taxon>Petrotogaceae</taxon>
        <taxon>Petrotoga</taxon>
    </lineage>
</organism>
<dbReference type="PANTHER" id="PTHR30619:SF1">
    <property type="entry name" value="RECOMBINATION PROTEIN 2"/>
    <property type="match status" value="1"/>
</dbReference>
<evidence type="ECO:0000313" key="8">
    <source>
        <dbReference type="EMBL" id="RMA72857.1"/>
    </source>
</evidence>
<sequence length="410" mass="47513">MLLVLSYLNKAAVLIGYFLFLLLLLKLFEKDKLKVFLIGVLLFPGLLYIPINLNSEVGILGKIIDKRGNYYTVFSKKIYYENQWQKYRNYYKFYYGEFSTVPITTGKNVYIYGTIENDFLRAEYMAPANNNSIMKIKDLATNRLSENIQNTEALDILTSSFMGNIRDKEVFQKTGTLHLFAVSGMHVYIIYSMISFFLNFFILKRNLRLILYSTIITFYLVFTGFTPSSVRAVSLLVTLNLFRLFDVPVSSFNILGLIGYLNLLFFPNNLMNVSFQMSYAATFMILFSMNHIENQYFRSLSVPIAAYVGIFPIALIHFGEISLIGLFITPILTPAISLLILCSVLSILLPFNFVHSFSTFFALSIKNFVNLFTFWEPIEFNSLFIPLFLWSFIFLLYIWLLQVKEKRTPI</sequence>
<gene>
    <name evidence="8" type="ORF">C8D75_1139</name>
</gene>
<evidence type="ECO:0000259" key="7">
    <source>
        <dbReference type="Pfam" id="PF03772"/>
    </source>
</evidence>
<feature type="transmembrane region" description="Helical" evidence="6">
    <location>
        <begin position="247"/>
        <end position="266"/>
    </location>
</feature>
<keyword evidence="5 6" id="KW-0472">Membrane</keyword>
<evidence type="ECO:0000256" key="4">
    <source>
        <dbReference type="ARBA" id="ARBA00022989"/>
    </source>
</evidence>
<evidence type="ECO:0000313" key="9">
    <source>
        <dbReference type="Proteomes" id="UP000279669"/>
    </source>
</evidence>
<dbReference type="NCBIfam" id="TIGR00360">
    <property type="entry name" value="ComEC_N-term"/>
    <property type="match status" value="1"/>
</dbReference>
<dbReference type="InterPro" id="IPR052159">
    <property type="entry name" value="Competence_DNA_uptake"/>
</dbReference>
<feature type="transmembrane region" description="Helical" evidence="6">
    <location>
        <begin position="177"/>
        <end position="202"/>
    </location>
</feature>
<keyword evidence="3 6" id="KW-0812">Transmembrane</keyword>
<evidence type="ECO:0000256" key="2">
    <source>
        <dbReference type="ARBA" id="ARBA00022475"/>
    </source>
</evidence>